<feature type="transmembrane region" description="Helical" evidence="6">
    <location>
        <begin position="647"/>
        <end position="673"/>
    </location>
</feature>
<feature type="transmembrane region" description="Helical" evidence="6">
    <location>
        <begin position="267"/>
        <end position="289"/>
    </location>
</feature>
<dbReference type="InterPro" id="IPR038900">
    <property type="entry name" value="TMC"/>
</dbReference>
<evidence type="ECO:0000313" key="9">
    <source>
        <dbReference type="RefSeq" id="XP_018094608.1"/>
    </source>
</evidence>
<feature type="transmembrane region" description="Helical" evidence="6">
    <location>
        <begin position="338"/>
        <end position="357"/>
    </location>
</feature>
<evidence type="ECO:0000256" key="6">
    <source>
        <dbReference type="RuleBase" id="RU310713"/>
    </source>
</evidence>
<feature type="compositionally biased region" description="Low complexity" evidence="7">
    <location>
        <begin position="838"/>
        <end position="850"/>
    </location>
</feature>
<dbReference type="InterPro" id="IPR012496">
    <property type="entry name" value="TMC_dom"/>
</dbReference>
<accession>A0A1L8EQB1</accession>
<dbReference type="CTD" id="108703120"/>
<sequence>MSRKNSDGFINAAYHDSETLQMDRGLFSTSFSRQKSSFYNPNPYNDDDIGYGEQPPEMRHNKLFLPMNSVQQDPEYSQQIPRNVVPKNNPYGEGEHSNPAFEPDSNTVTSYNYNGTEGHPYFGSGIDLAEDPSFRRRSSRKSTTVLQPRISDVDPSLEQQENEELVRKLADLPTADIAKELRKIPTSLKAKRDLRSKVFLLKQKSFKGAYQMDCCNGCLHHIRVLSRKSRQSIADILVSLQLWHSTLKVIGSKFGTSILSYFIFLKWLLRFNIFSFIVNFSFITIPQFFDMNPNNLSFSGLELLTGAGYFQDTVLYYGFYTNSTIRNNESLAPYNMQLAYIFTIGLYLAACFLILLFSMARSFRKNFINPASFSGNACKLLCSWDFSITHEKVVNLKRRNLSTQIKETLSEILQEKLKLTVSQRIVRFLIHLAAWLVSSGIAAGCCAGVYYLCLNLQSLQNASANELTRQAATLLVPVVVALINMIIPLVYAMFFLVEKYKYPKHEIYVEIIRNVLLKISIIGILCYYWLHSVAESQSECWESFVGEDIYRLVVIDFIFALIGSFFGEFIRRIIGMHCCKKLGRPEFDIARNVLDLIYAQTLAWIGMFFSPLLPIIQIIKLFIIFYVKKVSLMMNCTPPRRAWRAAQMTTIFIFLLFFPSFAGVLCMIGVTVWRRQPSQNCGPFRGLETPYQSISNWVSSLTIFDNSLWVVWIYENIVESVLFFYILTLIVLIISYLYWQIIQGRKIMVKHLYQQIANEGKDKSFLLHELRKAQSLNEAPGRPPYKAAQRQMQSSYRSQEMHTVNEHIPLEPRSESIGTSDVLGLAMRARQQAEMEESSSALNSRLSSNNDYPPDSTGLAWSSRKQQDSGREPFWNNDSRSEAIAMVMRERQLAERGPPTG</sequence>
<reference evidence="9" key="1">
    <citation type="submission" date="2025-08" db="UniProtKB">
        <authorList>
            <consortium name="RefSeq"/>
        </authorList>
    </citation>
    <scope>IDENTIFICATION</scope>
    <source>
        <strain evidence="9">J_2021</strain>
        <tissue evidence="9">Erythrocytes</tissue>
    </source>
</reference>
<dbReference type="GO" id="GO:0008381">
    <property type="term" value="F:mechanosensitive monoatomic ion channel activity"/>
    <property type="evidence" value="ECO:0000318"/>
    <property type="project" value="GO_Central"/>
</dbReference>
<feature type="transmembrane region" description="Helical" evidence="6">
    <location>
        <begin position="694"/>
        <end position="714"/>
    </location>
</feature>
<keyword evidence="3 6" id="KW-0812">Transmembrane</keyword>
<evidence type="ECO:0000256" key="1">
    <source>
        <dbReference type="ARBA" id="ARBA00004141"/>
    </source>
</evidence>
<dbReference type="PaxDb" id="8355-A0A1L8EQB1"/>
<protein>
    <recommendedName>
        <fullName evidence="6">Transmembrane channel-like protein</fullName>
    </recommendedName>
</protein>
<name>A0A1L8EQB1_XENLA</name>
<feature type="region of interest" description="Disordered" evidence="7">
    <location>
        <begin position="777"/>
        <end position="798"/>
    </location>
</feature>
<dbReference type="OMA" id="SLPHAYF"/>
<organism evidence="8 9">
    <name type="scientific">Xenopus laevis</name>
    <name type="common">African clawed frog</name>
    <dbReference type="NCBI Taxonomy" id="8355"/>
    <lineage>
        <taxon>Eukaryota</taxon>
        <taxon>Metazoa</taxon>
        <taxon>Chordata</taxon>
        <taxon>Craniata</taxon>
        <taxon>Vertebrata</taxon>
        <taxon>Euteleostomi</taxon>
        <taxon>Amphibia</taxon>
        <taxon>Batrachia</taxon>
        <taxon>Anura</taxon>
        <taxon>Pipoidea</taxon>
        <taxon>Pipidae</taxon>
        <taxon>Xenopodinae</taxon>
        <taxon>Xenopus</taxon>
        <taxon>Xenopus</taxon>
    </lineage>
</organism>
<keyword evidence="8" id="KW-1185">Reference proteome</keyword>
<gene>
    <name evidence="9" type="primary">tmc5.S</name>
</gene>
<dbReference type="GeneID" id="108703120"/>
<dbReference type="Pfam" id="PF07810">
    <property type="entry name" value="TMC"/>
    <property type="match status" value="1"/>
</dbReference>
<dbReference type="Proteomes" id="UP000186698">
    <property type="component" value="Chromosome 9_10S"/>
</dbReference>
<feature type="transmembrane region" description="Helical" evidence="6">
    <location>
        <begin position="508"/>
        <end position="530"/>
    </location>
</feature>
<evidence type="ECO:0000256" key="2">
    <source>
        <dbReference type="ARBA" id="ARBA00006510"/>
    </source>
</evidence>
<dbReference type="GO" id="GO:0005886">
    <property type="term" value="C:plasma membrane"/>
    <property type="evidence" value="ECO:0007669"/>
    <property type="project" value="InterPro"/>
</dbReference>
<dbReference type="PANTHER" id="PTHR23302">
    <property type="entry name" value="TRANSMEMBRANE CHANNEL-RELATED"/>
    <property type="match status" value="1"/>
</dbReference>
<feature type="region of interest" description="Disordered" evidence="7">
    <location>
        <begin position="829"/>
        <end position="879"/>
    </location>
</feature>
<feature type="transmembrane region" description="Helical" evidence="6">
    <location>
        <begin position="550"/>
        <end position="570"/>
    </location>
</feature>
<dbReference type="AlphaFoldDB" id="A0A1L8EQB1"/>
<feature type="transmembrane region" description="Helical" evidence="6">
    <location>
        <begin position="720"/>
        <end position="739"/>
    </location>
</feature>
<evidence type="ECO:0000256" key="7">
    <source>
        <dbReference type="SAM" id="MobiDB-lite"/>
    </source>
</evidence>
<feature type="transmembrane region" description="Helical" evidence="6">
    <location>
        <begin position="428"/>
        <end position="452"/>
    </location>
</feature>
<comment type="subcellular location">
    <subcellularLocation>
        <location evidence="1 6">Membrane</location>
        <topology evidence="1 6">Multi-pass membrane protein</topology>
    </subcellularLocation>
</comment>
<evidence type="ECO:0000256" key="5">
    <source>
        <dbReference type="ARBA" id="ARBA00023136"/>
    </source>
</evidence>
<keyword evidence="5 6" id="KW-0472">Membrane</keyword>
<dbReference type="KEGG" id="xla:108703120"/>
<dbReference type="OrthoDB" id="1936208at2759"/>
<feature type="transmembrane region" description="Helical" evidence="6">
    <location>
        <begin position="601"/>
        <end position="627"/>
    </location>
</feature>
<dbReference type="RefSeq" id="XP_018094608.1">
    <property type="nucleotide sequence ID" value="XM_018239119.2"/>
</dbReference>
<evidence type="ECO:0000256" key="3">
    <source>
        <dbReference type="ARBA" id="ARBA00022692"/>
    </source>
</evidence>
<dbReference type="Bgee" id="108703120">
    <property type="expression patterns" value="Expressed in testis and 2 other cell types or tissues"/>
</dbReference>
<feature type="transmembrane region" description="Helical" evidence="6">
    <location>
        <begin position="472"/>
        <end position="496"/>
    </location>
</feature>
<keyword evidence="4 6" id="KW-1133">Transmembrane helix</keyword>
<evidence type="ECO:0000313" key="8">
    <source>
        <dbReference type="Proteomes" id="UP000186698"/>
    </source>
</evidence>
<dbReference type="PANTHER" id="PTHR23302:SF5">
    <property type="entry name" value="TRANSMEMBRANE CHANNEL-LIKE PROTEIN 5"/>
    <property type="match status" value="1"/>
</dbReference>
<dbReference type="STRING" id="8355.A0A1L8EQB1"/>
<comment type="similarity">
    <text evidence="2 6">Belongs to the TMC family.</text>
</comment>
<evidence type="ECO:0000256" key="4">
    <source>
        <dbReference type="ARBA" id="ARBA00022989"/>
    </source>
</evidence>
<proteinExistence type="inferred from homology"/>